<dbReference type="Proteomes" id="UP001500751">
    <property type="component" value="Unassembled WGS sequence"/>
</dbReference>
<dbReference type="PROSITE" id="PS50994">
    <property type="entry name" value="INTEGRASE"/>
    <property type="match status" value="1"/>
</dbReference>
<accession>A0ABP5H5D9</accession>
<keyword evidence="4" id="KW-1185">Reference proteome</keyword>
<proteinExistence type="predicted"/>
<organism evidence="3 4">
    <name type="scientific">Catenulispora yoronensis</name>
    <dbReference type="NCBI Taxonomy" id="450799"/>
    <lineage>
        <taxon>Bacteria</taxon>
        <taxon>Bacillati</taxon>
        <taxon>Actinomycetota</taxon>
        <taxon>Actinomycetes</taxon>
        <taxon>Catenulisporales</taxon>
        <taxon>Catenulisporaceae</taxon>
        <taxon>Catenulispora</taxon>
    </lineage>
</organism>
<evidence type="ECO:0000313" key="3">
    <source>
        <dbReference type="EMBL" id="GAA2064224.1"/>
    </source>
</evidence>
<feature type="region of interest" description="Disordered" evidence="1">
    <location>
        <begin position="174"/>
        <end position="195"/>
    </location>
</feature>
<dbReference type="Gene3D" id="3.30.420.10">
    <property type="entry name" value="Ribonuclease H-like superfamily/Ribonuclease H"/>
    <property type="match status" value="1"/>
</dbReference>
<dbReference type="EMBL" id="BAAAQN010000095">
    <property type="protein sequence ID" value="GAA2064224.1"/>
    <property type="molecule type" value="Genomic_DNA"/>
</dbReference>
<gene>
    <name evidence="3" type="ORF">GCM10009839_89580</name>
</gene>
<name>A0ABP5H5D9_9ACTN</name>
<evidence type="ECO:0000313" key="4">
    <source>
        <dbReference type="Proteomes" id="UP001500751"/>
    </source>
</evidence>
<dbReference type="InterPro" id="IPR012337">
    <property type="entry name" value="RNaseH-like_sf"/>
</dbReference>
<dbReference type="Pfam" id="PF13683">
    <property type="entry name" value="rve_3"/>
    <property type="match status" value="1"/>
</dbReference>
<evidence type="ECO:0000256" key="1">
    <source>
        <dbReference type="SAM" id="MobiDB-lite"/>
    </source>
</evidence>
<feature type="domain" description="Integrase catalytic" evidence="2">
    <location>
        <begin position="24"/>
        <end position="194"/>
    </location>
</feature>
<protein>
    <submittedName>
        <fullName evidence="3">Integrase core domain-containing protein</fullName>
    </submittedName>
</protein>
<comment type="caution">
    <text evidence="3">The sequence shown here is derived from an EMBL/GenBank/DDBJ whole genome shotgun (WGS) entry which is preliminary data.</text>
</comment>
<dbReference type="InterPro" id="IPR036397">
    <property type="entry name" value="RNaseH_sf"/>
</dbReference>
<dbReference type="SUPFAM" id="SSF53098">
    <property type="entry name" value="Ribonuclease H-like"/>
    <property type="match status" value="1"/>
</dbReference>
<reference evidence="4" key="1">
    <citation type="journal article" date="2019" name="Int. J. Syst. Evol. Microbiol.">
        <title>The Global Catalogue of Microorganisms (GCM) 10K type strain sequencing project: providing services to taxonomists for standard genome sequencing and annotation.</title>
        <authorList>
            <consortium name="The Broad Institute Genomics Platform"/>
            <consortium name="The Broad Institute Genome Sequencing Center for Infectious Disease"/>
            <person name="Wu L."/>
            <person name="Ma J."/>
        </authorList>
    </citation>
    <scope>NUCLEOTIDE SEQUENCE [LARGE SCALE GENOMIC DNA]</scope>
    <source>
        <strain evidence="4">JCM 16014</strain>
    </source>
</reference>
<sequence>MARENPGWGYTRIQSELRRLGRRVGASPIRRVLRAHRIPPALKRINDVSWRRFYVFFVMEVGTRTVHILGVTARPTGEWVTQCARNLVMDLGDRAGRFRFLVRDRDAKFTAVFDTVFTSEGVEIKKIPPQCPRANAYAERFVLTTRTECTDRMLIFGERHLRTVLNPYTQHYNAGRPHRSHGLRAPADDPNVIPFPAQRTRREPVLGGLTNKYHRAS</sequence>
<evidence type="ECO:0000259" key="2">
    <source>
        <dbReference type="PROSITE" id="PS50994"/>
    </source>
</evidence>
<dbReference type="InterPro" id="IPR001584">
    <property type="entry name" value="Integrase_cat-core"/>
</dbReference>